<reference evidence="1" key="1">
    <citation type="submission" date="2021-02" db="EMBL/GenBank/DDBJ databases">
        <authorList>
            <person name="Nowell W R."/>
        </authorList>
    </citation>
    <scope>NUCLEOTIDE SEQUENCE</scope>
</reference>
<evidence type="ECO:0000313" key="1">
    <source>
        <dbReference type="EMBL" id="CAF4430366.1"/>
    </source>
</evidence>
<dbReference type="EMBL" id="CAJOAY010032128">
    <property type="protein sequence ID" value="CAF4430366.1"/>
    <property type="molecule type" value="Genomic_DNA"/>
</dbReference>
<comment type="caution">
    <text evidence="1">The sequence shown here is derived from an EMBL/GenBank/DDBJ whole genome shotgun (WGS) entry which is preliminary data.</text>
</comment>
<dbReference type="Proteomes" id="UP000663881">
    <property type="component" value="Unassembled WGS sequence"/>
</dbReference>
<feature type="non-terminal residue" evidence="1">
    <location>
        <position position="1"/>
    </location>
</feature>
<accession>A0A820QYF4</accession>
<protein>
    <submittedName>
        <fullName evidence="1">Uncharacterized protein</fullName>
    </submittedName>
</protein>
<sequence length="20" mass="2179">ASSNVMPYSVCKKLNAQPKI</sequence>
<evidence type="ECO:0000313" key="2">
    <source>
        <dbReference type="Proteomes" id="UP000663881"/>
    </source>
</evidence>
<proteinExistence type="predicted"/>
<name>A0A820QYF4_9BILA</name>
<organism evidence="1 2">
    <name type="scientific">Adineta steineri</name>
    <dbReference type="NCBI Taxonomy" id="433720"/>
    <lineage>
        <taxon>Eukaryota</taxon>
        <taxon>Metazoa</taxon>
        <taxon>Spiralia</taxon>
        <taxon>Gnathifera</taxon>
        <taxon>Rotifera</taxon>
        <taxon>Eurotatoria</taxon>
        <taxon>Bdelloidea</taxon>
        <taxon>Adinetida</taxon>
        <taxon>Adinetidae</taxon>
        <taxon>Adineta</taxon>
    </lineage>
</organism>
<gene>
    <name evidence="1" type="ORF">OKA104_LOCUS53042</name>
</gene>
<dbReference type="AlphaFoldDB" id="A0A820QYF4"/>